<dbReference type="Proteomes" id="UP000002949">
    <property type="component" value="Unassembled WGS sequence"/>
</dbReference>
<reference evidence="2 3" key="1">
    <citation type="journal article" date="2012" name="J. Bacteriol.">
        <title>Draft Genome Sequence of Plant Growth-Promoting Rhizobium Mesorhizobium amorphae, Isolated from Zinc-Lead Mine Tailings.</title>
        <authorList>
            <person name="Hao X."/>
            <person name="Lin Y."/>
            <person name="Johnstone L."/>
            <person name="Baltrus D.A."/>
            <person name="Miller S.J."/>
            <person name="Wei G."/>
            <person name="Rensing C."/>
        </authorList>
    </citation>
    <scope>NUCLEOTIDE SEQUENCE [LARGE SCALE GENOMIC DNA]</scope>
    <source>
        <strain evidence="2 3">CCNWGS0123</strain>
    </source>
</reference>
<evidence type="ECO:0000259" key="1">
    <source>
        <dbReference type="PROSITE" id="PS51186"/>
    </source>
</evidence>
<dbReference type="STRING" id="1082933.A6B35_18975"/>
<keyword evidence="3" id="KW-1185">Reference proteome</keyword>
<evidence type="ECO:0000313" key="3">
    <source>
        <dbReference type="Proteomes" id="UP000002949"/>
    </source>
</evidence>
<accession>G6YHI8</accession>
<dbReference type="AlphaFoldDB" id="G6YHI8"/>
<evidence type="ECO:0000313" key="2">
    <source>
        <dbReference type="EMBL" id="EHH07776.1"/>
    </source>
</evidence>
<dbReference type="InterPro" id="IPR000182">
    <property type="entry name" value="GNAT_dom"/>
</dbReference>
<name>G6YHI8_9HYPH</name>
<proteinExistence type="predicted"/>
<dbReference type="PROSITE" id="PS51186">
    <property type="entry name" value="GNAT"/>
    <property type="match status" value="1"/>
</dbReference>
<dbReference type="Gene3D" id="3.40.630.30">
    <property type="match status" value="1"/>
</dbReference>
<dbReference type="OrthoDB" id="8894819at2"/>
<dbReference type="eggNOG" id="COG1247">
    <property type="taxonomic scope" value="Bacteria"/>
</dbReference>
<sequence length="196" mass="21989">MPRRSSGSLPGKAEVKPLAKLRFIEVAKETRADFENLFEAPGGPKYCWCTAWRHLRSREHVQNDEMKRAMMALIEAGTPVGILAELEGKTVGWCSVAPRETYRKLSQQQDDSETGVWSIVCFYVPRALRGDGFASALLDAAIDHAFAKGADTIEAYPVDEASPSYRFMGFRDMFVARGFHETGMAGSRRHVMRLER</sequence>
<dbReference type="CDD" id="cd04301">
    <property type="entry name" value="NAT_SF"/>
    <property type="match status" value="1"/>
</dbReference>
<dbReference type="SUPFAM" id="SSF55729">
    <property type="entry name" value="Acyl-CoA N-acyltransferases (Nat)"/>
    <property type="match status" value="1"/>
</dbReference>
<dbReference type="InterPro" id="IPR016181">
    <property type="entry name" value="Acyl_CoA_acyltransferase"/>
</dbReference>
<dbReference type="GO" id="GO:0016747">
    <property type="term" value="F:acyltransferase activity, transferring groups other than amino-acyl groups"/>
    <property type="evidence" value="ECO:0007669"/>
    <property type="project" value="InterPro"/>
</dbReference>
<gene>
    <name evidence="2" type="ORF">MEA186_27280</name>
</gene>
<organism evidence="2 3">
    <name type="scientific">Mesorhizobium amorphae CCNWGS0123</name>
    <dbReference type="NCBI Taxonomy" id="1082933"/>
    <lineage>
        <taxon>Bacteria</taxon>
        <taxon>Pseudomonadati</taxon>
        <taxon>Pseudomonadota</taxon>
        <taxon>Alphaproteobacteria</taxon>
        <taxon>Hyphomicrobiales</taxon>
        <taxon>Phyllobacteriaceae</taxon>
        <taxon>Mesorhizobium</taxon>
    </lineage>
</organism>
<dbReference type="KEGG" id="mamo:A6B35_18975"/>
<protein>
    <submittedName>
        <fullName evidence="2">GCN5-like N-acetyltransferase</fullName>
    </submittedName>
</protein>
<dbReference type="PATRIC" id="fig|1082933.3.peg.5299"/>
<dbReference type="RefSeq" id="WP_006205211.1">
    <property type="nucleotide sequence ID" value="NZ_AGSN01000186.1"/>
</dbReference>
<feature type="domain" description="N-acetyltransferase" evidence="1">
    <location>
        <begin position="24"/>
        <end position="196"/>
    </location>
</feature>
<dbReference type="Pfam" id="PF00583">
    <property type="entry name" value="Acetyltransf_1"/>
    <property type="match status" value="1"/>
</dbReference>
<dbReference type="EMBL" id="AGSN01000186">
    <property type="protein sequence ID" value="EHH07776.1"/>
    <property type="molecule type" value="Genomic_DNA"/>
</dbReference>
<keyword evidence="2" id="KW-0808">Transferase</keyword>